<keyword evidence="1" id="KW-0732">Signal</keyword>
<comment type="caution">
    <text evidence="3">The sequence shown here is derived from an EMBL/GenBank/DDBJ whole genome shotgun (WGS) entry which is preliminary data.</text>
</comment>
<dbReference type="RefSeq" id="WP_121699462.1">
    <property type="nucleotide sequence ID" value="NZ_JBCLPP010000036.1"/>
</dbReference>
<evidence type="ECO:0000313" key="4">
    <source>
        <dbReference type="Proteomes" id="UP001565200"/>
    </source>
</evidence>
<reference evidence="3 4" key="1">
    <citation type="submission" date="2024-03" db="EMBL/GenBank/DDBJ databases">
        <title>Mouse gut bacterial collection (mGBC) of GemPharmatech.</title>
        <authorList>
            <person name="He Y."/>
            <person name="Dong L."/>
            <person name="Wu D."/>
            <person name="Gao X."/>
            <person name="Lin Z."/>
        </authorList>
    </citation>
    <scope>NUCLEOTIDE SEQUENCE [LARGE SCALE GENOMIC DNA]</scope>
    <source>
        <strain evidence="3 4">54-13</strain>
    </source>
</reference>
<sequence length="288" mass="32535">MNFRYYPYVCALMALAISASCTGKKAASPDCDTSEIHNFEVKQTVKTIERDYLCEDADMCYGDSIPVYSTIKIAVEWPEKMGRHDISRLQDSLIYSIFDTTGISIDQAILASTERPEDIDLFKMKRVDSIPVSEINRVLIRDIIASVITFSPRFIVYQIMTSTYSGGAHGITESKYLNYDMAASRTITSSDIFKAGTQDSVLQAVKDGLMTKFNVSSMKELQDKGIFADRIYVTNNFYLQGYDIVFHYNPYEIAPYAMGSIDIRIPYYQIQSCIKPEAVSMLSEAAEY</sequence>
<evidence type="ECO:0000256" key="1">
    <source>
        <dbReference type="SAM" id="SignalP"/>
    </source>
</evidence>
<evidence type="ECO:0000313" key="3">
    <source>
        <dbReference type="EMBL" id="MEY8246191.1"/>
    </source>
</evidence>
<dbReference type="Proteomes" id="UP001565200">
    <property type="component" value="Unassembled WGS sequence"/>
</dbReference>
<dbReference type="Gene3D" id="3.90.640.20">
    <property type="entry name" value="Heat-shock cognate protein, ATPase"/>
    <property type="match status" value="1"/>
</dbReference>
<evidence type="ECO:0000259" key="2">
    <source>
        <dbReference type="Pfam" id="PF11738"/>
    </source>
</evidence>
<keyword evidence="4" id="KW-1185">Reference proteome</keyword>
<proteinExistence type="predicted"/>
<name>A0ABV4CXW1_9BACT</name>
<feature type="signal peptide" evidence="1">
    <location>
        <begin position="1"/>
        <end position="26"/>
    </location>
</feature>
<dbReference type="Pfam" id="PF11738">
    <property type="entry name" value="DUF3298"/>
    <property type="match status" value="1"/>
</dbReference>
<dbReference type="PROSITE" id="PS51257">
    <property type="entry name" value="PROKAR_LIPOPROTEIN"/>
    <property type="match status" value="1"/>
</dbReference>
<feature type="domain" description="DUF3298" evidence="2">
    <location>
        <begin position="190"/>
        <end position="267"/>
    </location>
</feature>
<organism evidence="3 4">
    <name type="scientific">Heminiphilus faecis</name>
    <dbReference type="NCBI Taxonomy" id="2601703"/>
    <lineage>
        <taxon>Bacteria</taxon>
        <taxon>Pseudomonadati</taxon>
        <taxon>Bacteroidota</taxon>
        <taxon>Bacteroidia</taxon>
        <taxon>Bacteroidales</taxon>
        <taxon>Muribaculaceae</taxon>
        <taxon>Heminiphilus</taxon>
    </lineage>
</organism>
<dbReference type="InterPro" id="IPR037126">
    <property type="entry name" value="PdaC/RsiV-like_sf"/>
</dbReference>
<dbReference type="InterPro" id="IPR021729">
    <property type="entry name" value="DUF3298"/>
</dbReference>
<dbReference type="EMBL" id="JBCLPP010000036">
    <property type="protein sequence ID" value="MEY8246191.1"/>
    <property type="molecule type" value="Genomic_DNA"/>
</dbReference>
<feature type="chain" id="PRO_5045965071" evidence="1">
    <location>
        <begin position="27"/>
        <end position="288"/>
    </location>
</feature>
<dbReference type="Gene3D" id="3.30.565.40">
    <property type="entry name" value="Fervidobacterium nodosum Rt17-B1 like"/>
    <property type="match status" value="1"/>
</dbReference>
<protein>
    <submittedName>
        <fullName evidence="3">RsiV family protein</fullName>
    </submittedName>
</protein>
<gene>
    <name evidence="3" type="ORF">AAK873_11280</name>
</gene>
<accession>A0ABV4CXW1</accession>